<evidence type="ECO:0000313" key="2">
    <source>
        <dbReference type="EMBL" id="QVD39171.1"/>
    </source>
</evidence>
<dbReference type="InterPro" id="IPR009622">
    <property type="entry name" value="NDUFAF4"/>
</dbReference>
<feature type="compositionally biased region" description="Polar residues" evidence="1">
    <location>
        <begin position="75"/>
        <end position="89"/>
    </location>
</feature>
<dbReference type="PANTHER" id="PTHR13338:SF4">
    <property type="entry name" value="NADH DEHYDROGENASE [UBIQUINONE] 1 ALPHA SUBCOMPLEX ASSEMBLY FACTOR 4"/>
    <property type="match status" value="1"/>
</dbReference>
<dbReference type="Pfam" id="PF06784">
    <property type="entry name" value="UPF0240"/>
    <property type="match status" value="1"/>
</dbReference>
<name>A0A8E5NIW8_SCHGR</name>
<accession>A0A8E5NIW8</accession>
<dbReference type="KEGG" id="sgre:126266635"/>
<dbReference type="PANTHER" id="PTHR13338">
    <property type="entry name" value="UPF0240 PROTEIN"/>
    <property type="match status" value="1"/>
</dbReference>
<feature type="compositionally biased region" description="Polar residues" evidence="1">
    <location>
        <begin position="181"/>
        <end position="191"/>
    </location>
</feature>
<dbReference type="GO" id="GO:0005739">
    <property type="term" value="C:mitochondrion"/>
    <property type="evidence" value="ECO:0007669"/>
    <property type="project" value="TreeGrafter"/>
</dbReference>
<dbReference type="EMBL" id="MW962405">
    <property type="protein sequence ID" value="QVD39171.1"/>
    <property type="molecule type" value="mRNA"/>
</dbReference>
<feature type="region of interest" description="Disordered" evidence="1">
    <location>
        <begin position="167"/>
        <end position="191"/>
    </location>
</feature>
<sequence>MGVVLSATRRALNRFNVENRAMKEISKEKPTPAPRHPSMSLAIEKMAKENTDVLNDELTKNTALDSRLKQVFVTSKDTQPEVSESTRPLPQSRKAVESPEFGFEEPAMIPRGRFSLRQALQFITLHQENPKEKTPALLAKEYNLDPVIMEKILTYYKTFEVYIPETKGKSRGNALAEPVKSPQTELQAGKT</sequence>
<organism evidence="2">
    <name type="scientific">Schistocerca gregaria</name>
    <name type="common">Desert locust</name>
    <name type="synonym">Gryllus gregarius</name>
    <dbReference type="NCBI Taxonomy" id="7010"/>
    <lineage>
        <taxon>Eukaryota</taxon>
        <taxon>Metazoa</taxon>
        <taxon>Ecdysozoa</taxon>
        <taxon>Arthropoda</taxon>
        <taxon>Hexapoda</taxon>
        <taxon>Insecta</taxon>
        <taxon>Pterygota</taxon>
        <taxon>Neoptera</taxon>
        <taxon>Polyneoptera</taxon>
        <taxon>Orthoptera</taxon>
        <taxon>Caelifera</taxon>
        <taxon>Acrididea</taxon>
        <taxon>Acridomorpha</taxon>
        <taxon>Acridoidea</taxon>
        <taxon>Acrididae</taxon>
        <taxon>Cyrtacanthacridinae</taxon>
        <taxon>Schistocerca</taxon>
    </lineage>
</organism>
<dbReference type="GO" id="GO:0032981">
    <property type="term" value="P:mitochondrial respiratory chain complex I assembly"/>
    <property type="evidence" value="ECO:0007669"/>
    <property type="project" value="InterPro"/>
</dbReference>
<dbReference type="GeneID" id="126266635"/>
<dbReference type="AlphaFoldDB" id="A0A8E5NIW8"/>
<reference evidence="2" key="1">
    <citation type="journal article" date="2021" name="J. Neurophysiol.">
        <title>Gene transcription changes in a locust model of noise-induced deafness.</title>
        <authorList>
            <person name="French A.S."/>
            <person name="Warren B."/>
        </authorList>
    </citation>
    <scope>NUCLEOTIDE SEQUENCE</scope>
</reference>
<proteinExistence type="evidence at transcript level"/>
<dbReference type="RefSeq" id="XP_049826975.1">
    <property type="nucleotide sequence ID" value="XM_049971018.1"/>
</dbReference>
<evidence type="ECO:0000256" key="1">
    <source>
        <dbReference type="SAM" id="MobiDB-lite"/>
    </source>
</evidence>
<protein>
    <submittedName>
        <fullName evidence="2">NDUFAF4</fullName>
    </submittedName>
</protein>
<dbReference type="OrthoDB" id="2434756at2759"/>
<feature type="region of interest" description="Disordered" evidence="1">
    <location>
        <begin position="75"/>
        <end position="98"/>
    </location>
</feature>